<comment type="caution">
    <text evidence="6">The sequence shown here is derived from an EMBL/GenBank/DDBJ whole genome shotgun (WGS) entry which is preliminary data.</text>
</comment>
<comment type="subcellular location">
    <subcellularLocation>
        <location evidence="1">Cell envelope</location>
    </subcellularLocation>
</comment>
<dbReference type="InterPro" id="IPR058792">
    <property type="entry name" value="Beta-barrel_RND_2"/>
</dbReference>
<feature type="domain" description="CusB-like beta-barrel" evidence="5">
    <location>
        <begin position="431"/>
        <end position="502"/>
    </location>
</feature>
<reference evidence="6 7" key="1">
    <citation type="submission" date="2019-02" db="EMBL/GenBank/DDBJ databases">
        <title>Deep-cultivation of Planctomycetes and their phenomic and genomic characterization uncovers novel biology.</title>
        <authorList>
            <person name="Wiegand S."/>
            <person name="Jogler M."/>
            <person name="Boedeker C."/>
            <person name="Pinto D."/>
            <person name="Vollmers J."/>
            <person name="Rivas-Marin E."/>
            <person name="Kohn T."/>
            <person name="Peeters S.H."/>
            <person name="Heuer A."/>
            <person name="Rast P."/>
            <person name="Oberbeckmann S."/>
            <person name="Bunk B."/>
            <person name="Jeske O."/>
            <person name="Meyerdierks A."/>
            <person name="Storesund J.E."/>
            <person name="Kallscheuer N."/>
            <person name="Luecker S."/>
            <person name="Lage O.M."/>
            <person name="Pohl T."/>
            <person name="Merkel B.J."/>
            <person name="Hornburger P."/>
            <person name="Mueller R.-W."/>
            <person name="Bruemmer F."/>
            <person name="Labrenz M."/>
            <person name="Spormann A.M."/>
            <person name="Op Den Camp H."/>
            <person name="Overmann J."/>
            <person name="Amann R."/>
            <person name="Jetten M.S.M."/>
            <person name="Mascher T."/>
            <person name="Medema M.H."/>
            <person name="Devos D.P."/>
            <person name="Kaster A.-K."/>
            <person name="Ovreas L."/>
            <person name="Rohde M."/>
            <person name="Galperin M.Y."/>
            <person name="Jogler C."/>
        </authorList>
    </citation>
    <scope>NUCLEOTIDE SEQUENCE [LARGE SCALE GENOMIC DNA]</scope>
    <source>
        <strain evidence="6 7">Pan14r</strain>
    </source>
</reference>
<dbReference type="Gene3D" id="2.40.30.170">
    <property type="match status" value="1"/>
</dbReference>
<keyword evidence="7" id="KW-1185">Reference proteome</keyword>
<dbReference type="InterPro" id="IPR050465">
    <property type="entry name" value="UPF0194_transport"/>
</dbReference>
<dbReference type="PANTHER" id="PTHR32347">
    <property type="entry name" value="EFFLUX SYSTEM COMPONENT YKNX-RELATED"/>
    <property type="match status" value="1"/>
</dbReference>
<feature type="region of interest" description="Disordered" evidence="4">
    <location>
        <begin position="1"/>
        <end position="23"/>
    </location>
</feature>
<dbReference type="SUPFAM" id="SSF111369">
    <property type="entry name" value="HlyD-like secretion proteins"/>
    <property type="match status" value="1"/>
</dbReference>
<evidence type="ECO:0000259" key="5">
    <source>
        <dbReference type="Pfam" id="PF25954"/>
    </source>
</evidence>
<accession>A0A5C5Y0W3</accession>
<dbReference type="GO" id="GO:0030313">
    <property type="term" value="C:cell envelope"/>
    <property type="evidence" value="ECO:0007669"/>
    <property type="project" value="UniProtKB-SubCell"/>
</dbReference>
<dbReference type="Gene3D" id="2.40.50.100">
    <property type="match status" value="1"/>
</dbReference>
<dbReference type="Pfam" id="PF25954">
    <property type="entry name" value="Beta-barrel_RND_2"/>
    <property type="match status" value="1"/>
</dbReference>
<evidence type="ECO:0000256" key="1">
    <source>
        <dbReference type="ARBA" id="ARBA00004196"/>
    </source>
</evidence>
<organism evidence="6 7">
    <name type="scientific">Crateriforma conspicua</name>
    <dbReference type="NCBI Taxonomy" id="2527996"/>
    <lineage>
        <taxon>Bacteria</taxon>
        <taxon>Pseudomonadati</taxon>
        <taxon>Planctomycetota</taxon>
        <taxon>Planctomycetia</taxon>
        <taxon>Planctomycetales</taxon>
        <taxon>Planctomycetaceae</taxon>
        <taxon>Crateriforma</taxon>
    </lineage>
</organism>
<evidence type="ECO:0000256" key="4">
    <source>
        <dbReference type="SAM" id="MobiDB-lite"/>
    </source>
</evidence>
<dbReference type="PANTHER" id="PTHR32347:SF23">
    <property type="entry name" value="BLL5650 PROTEIN"/>
    <property type="match status" value="1"/>
</dbReference>
<dbReference type="EMBL" id="SJPL01000001">
    <property type="protein sequence ID" value="TWT68449.1"/>
    <property type="molecule type" value="Genomic_DNA"/>
</dbReference>
<evidence type="ECO:0000256" key="2">
    <source>
        <dbReference type="ARBA" id="ARBA00023054"/>
    </source>
</evidence>
<gene>
    <name evidence="6" type="ORF">Pan14r_06940</name>
</gene>
<sequence>MHPSRVSHATRIGSGEEEGGSAVSQYESITNRSSDADGRAVSGRSLAGSDDATAALDAAMHLLSRLGQAGDSIDPAAVVLADALELQIHLESHRDLHDAMCEAAGWMGRSWSARTVIVGFIDSPESPCRDAIVWHCPTAEDPEERIESKLDSQQDAALDEALRRGEPTWFPPRHPGDRCGALAIERLANSIDATLLLTVPLVDERLRCCGVVLLVEPSPPDPSICIQSRVNAVAVPLAEKLSQLYRHRPSRLQRWLGDLGKAISGRSGTILWCSVVCLCLLLMIPIPYNIHGQCELLPSGRRFVVAPVDGPLESSRVRRGDSVARGDVLAVINASEMDLELAALEAELARSRKAIDTYLAESKTAQQQLAELEAERFELESQLLRHRRSQLQLTSPIDGVVIRGDLRDAEDAPLTRGQTLFEVAPLGRQRLEIAIPQSEIAYAAAGSMATFRLHAFADREWMTTVRRIHRTADVKDRENVFIAEAVIDDPEHLLRPGMKGRAWIESGTASLGWVMLHRPIARLRVWLGW</sequence>
<dbReference type="RefSeq" id="WP_145296349.1">
    <property type="nucleotide sequence ID" value="NZ_CP036319.1"/>
</dbReference>
<proteinExistence type="predicted"/>
<evidence type="ECO:0000313" key="7">
    <source>
        <dbReference type="Proteomes" id="UP000317238"/>
    </source>
</evidence>
<evidence type="ECO:0000313" key="6">
    <source>
        <dbReference type="EMBL" id="TWT68449.1"/>
    </source>
</evidence>
<protein>
    <submittedName>
        <fullName evidence="6">HlyD family secretion protein</fullName>
    </submittedName>
</protein>
<evidence type="ECO:0000256" key="3">
    <source>
        <dbReference type="SAM" id="Coils"/>
    </source>
</evidence>
<name>A0A5C5Y0W3_9PLAN</name>
<keyword evidence="2 3" id="KW-0175">Coiled coil</keyword>
<dbReference type="OrthoDB" id="9806939at2"/>
<dbReference type="AlphaFoldDB" id="A0A5C5Y0W3"/>
<feature type="coiled-coil region" evidence="3">
    <location>
        <begin position="334"/>
        <end position="389"/>
    </location>
</feature>
<dbReference type="Proteomes" id="UP000317238">
    <property type="component" value="Unassembled WGS sequence"/>
</dbReference>